<keyword evidence="3 6" id="KW-1133">Transmembrane helix</keyword>
<evidence type="ECO:0000256" key="5">
    <source>
        <dbReference type="SAM" id="MobiDB-lite"/>
    </source>
</evidence>
<feature type="transmembrane region" description="Helical" evidence="6">
    <location>
        <begin position="63"/>
        <end position="82"/>
    </location>
</feature>
<feature type="transmembrane region" description="Helical" evidence="6">
    <location>
        <begin position="169"/>
        <end position="193"/>
    </location>
</feature>
<dbReference type="GO" id="GO:0055085">
    <property type="term" value="P:transmembrane transport"/>
    <property type="evidence" value="ECO:0007669"/>
    <property type="project" value="InterPro"/>
</dbReference>
<evidence type="ECO:0000256" key="1">
    <source>
        <dbReference type="ARBA" id="ARBA00004141"/>
    </source>
</evidence>
<sequence>MGARARVDRRVVRHHRWQPPARRPARRARRPENASGRGALTVASLLPSRSDWAPVKRAPGADLLAGLVVALVALPLALGFGISSGLGAAAGLATAVVAGAIAAVFGGSRFQVTGPTGAMTVVLVPIFHQHGASGVLAVGLLAGLVLVVLAVAGVGRAVRYMPAPVIEGFTAGIAVVIALQQFPSALGVAHAHGEKVWQSAFDAVRQFAAHPDWVSIATALAVAAVLLIGGRYLPKLPFALLAVVLATLAAKLFHLDLALIGTIPSGLQAPTLDFLHLDQLGSLLAPALAVAALAALESLLSATAADSMAVGTRHNPDRELFGQGLANIAAPLFGGVPATGAIARTAVNVRSGARTRLAALIHAVVLAAIIYLASSLVAWIPLAALAGVLLATTVRMVETASLAAIARASKGDAAIMAITFVVTVAMDLVTAVAVGVGIAVVLALRSVAKEARLHQIPLDDADHLAEEHDLLHDHIVAYRLDGPLFFAAAHRFLLELAELSDVRVVILRMSHLTALDTTGALTLKDAIGKLEHRGITVLISGLREDHRRRLAAIGALPADGAGHLFEHTPDAIAVARELVASPVESSHR</sequence>
<keyword evidence="2 6" id="KW-0812">Transmembrane</keyword>
<dbReference type="Pfam" id="PF00916">
    <property type="entry name" value="Sulfate_transp"/>
    <property type="match status" value="1"/>
</dbReference>
<evidence type="ECO:0000256" key="3">
    <source>
        <dbReference type="ARBA" id="ARBA00022989"/>
    </source>
</evidence>
<comment type="caution">
    <text evidence="8">The sequence shown here is derived from an EMBL/GenBank/DDBJ whole genome shotgun (WGS) entry which is preliminary data.</text>
</comment>
<evidence type="ECO:0000313" key="8">
    <source>
        <dbReference type="EMBL" id="MVU77721.1"/>
    </source>
</evidence>
<feature type="transmembrane region" description="Helical" evidence="6">
    <location>
        <begin position="112"/>
        <end position="128"/>
    </location>
</feature>
<protein>
    <submittedName>
        <fullName evidence="8">STAS domain-containing protein</fullName>
    </submittedName>
</protein>
<feature type="transmembrane region" description="Helical" evidence="6">
    <location>
        <begin position="88"/>
        <end position="105"/>
    </location>
</feature>
<dbReference type="EMBL" id="WRPP01000002">
    <property type="protein sequence ID" value="MVU77721.1"/>
    <property type="molecule type" value="Genomic_DNA"/>
</dbReference>
<dbReference type="Pfam" id="PF01740">
    <property type="entry name" value="STAS"/>
    <property type="match status" value="1"/>
</dbReference>
<dbReference type="SUPFAM" id="SSF52091">
    <property type="entry name" value="SpoIIaa-like"/>
    <property type="match status" value="1"/>
</dbReference>
<evidence type="ECO:0000256" key="2">
    <source>
        <dbReference type="ARBA" id="ARBA00022692"/>
    </source>
</evidence>
<name>A0A7K1UTW4_9NOCA</name>
<gene>
    <name evidence="8" type="ORF">GPX89_10760</name>
</gene>
<feature type="domain" description="STAS" evidence="7">
    <location>
        <begin position="475"/>
        <end position="575"/>
    </location>
</feature>
<feature type="transmembrane region" description="Helical" evidence="6">
    <location>
        <begin position="283"/>
        <end position="305"/>
    </location>
</feature>
<feature type="region of interest" description="Disordered" evidence="5">
    <location>
        <begin position="1"/>
        <end position="36"/>
    </location>
</feature>
<dbReference type="CDD" id="cd07042">
    <property type="entry name" value="STAS_SulP_like_sulfate_transporter"/>
    <property type="match status" value="1"/>
</dbReference>
<evidence type="ECO:0000259" key="7">
    <source>
        <dbReference type="PROSITE" id="PS50801"/>
    </source>
</evidence>
<proteinExistence type="predicted"/>
<dbReference type="PANTHER" id="PTHR11814">
    <property type="entry name" value="SULFATE TRANSPORTER"/>
    <property type="match status" value="1"/>
</dbReference>
<feature type="compositionally biased region" description="Basic and acidic residues" evidence="5">
    <location>
        <begin position="1"/>
        <end position="10"/>
    </location>
</feature>
<keyword evidence="9" id="KW-1185">Reference proteome</keyword>
<keyword evidence="4 6" id="KW-0472">Membrane</keyword>
<feature type="transmembrane region" description="Helical" evidence="6">
    <location>
        <begin position="360"/>
        <end position="393"/>
    </location>
</feature>
<dbReference type="PROSITE" id="PS50801">
    <property type="entry name" value="STAS"/>
    <property type="match status" value="1"/>
</dbReference>
<dbReference type="InterPro" id="IPR001902">
    <property type="entry name" value="SLC26A/SulP_fam"/>
</dbReference>
<dbReference type="InterPro" id="IPR002645">
    <property type="entry name" value="STAS_dom"/>
</dbReference>
<feature type="transmembrane region" description="Helical" evidence="6">
    <location>
        <begin position="413"/>
        <end position="444"/>
    </location>
</feature>
<dbReference type="InterPro" id="IPR011547">
    <property type="entry name" value="SLC26A/SulP_dom"/>
</dbReference>
<feature type="compositionally biased region" description="Basic residues" evidence="5">
    <location>
        <begin position="11"/>
        <end position="29"/>
    </location>
</feature>
<dbReference type="Gene3D" id="3.30.750.24">
    <property type="entry name" value="STAS domain"/>
    <property type="match status" value="1"/>
</dbReference>
<accession>A0A7K1UTW4</accession>
<dbReference type="AlphaFoldDB" id="A0A7K1UTW4"/>
<feature type="transmembrane region" description="Helical" evidence="6">
    <location>
        <begin position="213"/>
        <end position="233"/>
    </location>
</feature>
<feature type="transmembrane region" description="Helical" evidence="6">
    <location>
        <begin position="240"/>
        <end position="263"/>
    </location>
</feature>
<evidence type="ECO:0000256" key="6">
    <source>
        <dbReference type="SAM" id="Phobius"/>
    </source>
</evidence>
<dbReference type="GO" id="GO:0016020">
    <property type="term" value="C:membrane"/>
    <property type="evidence" value="ECO:0007669"/>
    <property type="project" value="UniProtKB-SubCell"/>
</dbReference>
<reference evidence="8 9" key="1">
    <citation type="submission" date="2019-12" db="EMBL/GenBank/DDBJ databases">
        <title>Nocardia sp. nov. ET3-3 isolated from soil.</title>
        <authorList>
            <person name="Kanchanasin P."/>
            <person name="Tanasupawat S."/>
            <person name="Yuki M."/>
            <person name="Kudo T."/>
        </authorList>
    </citation>
    <scope>NUCLEOTIDE SEQUENCE [LARGE SCALE GENOMIC DNA]</scope>
    <source>
        <strain evidence="8 9">ET3-3</strain>
    </source>
</reference>
<evidence type="ECO:0000313" key="9">
    <source>
        <dbReference type="Proteomes" id="UP000466794"/>
    </source>
</evidence>
<dbReference type="Proteomes" id="UP000466794">
    <property type="component" value="Unassembled WGS sequence"/>
</dbReference>
<comment type="subcellular location">
    <subcellularLocation>
        <location evidence="1">Membrane</location>
        <topology evidence="1">Multi-pass membrane protein</topology>
    </subcellularLocation>
</comment>
<evidence type="ECO:0000256" key="4">
    <source>
        <dbReference type="ARBA" id="ARBA00023136"/>
    </source>
</evidence>
<organism evidence="8 9">
    <name type="scientific">Nocardia terrae</name>
    <dbReference type="NCBI Taxonomy" id="2675851"/>
    <lineage>
        <taxon>Bacteria</taxon>
        <taxon>Bacillati</taxon>
        <taxon>Actinomycetota</taxon>
        <taxon>Actinomycetes</taxon>
        <taxon>Mycobacteriales</taxon>
        <taxon>Nocardiaceae</taxon>
        <taxon>Nocardia</taxon>
    </lineage>
</organism>
<feature type="transmembrane region" description="Helical" evidence="6">
    <location>
        <begin position="134"/>
        <end position="157"/>
    </location>
</feature>
<dbReference type="InterPro" id="IPR036513">
    <property type="entry name" value="STAS_dom_sf"/>
</dbReference>